<keyword evidence="5" id="KW-0411">Iron-sulfur</keyword>
<evidence type="ECO:0000256" key="4">
    <source>
        <dbReference type="ARBA" id="ARBA00023004"/>
    </source>
</evidence>
<dbReference type="Pfam" id="PF10589">
    <property type="entry name" value="NADH_4Fe-4S"/>
    <property type="match status" value="1"/>
</dbReference>
<evidence type="ECO:0000256" key="3">
    <source>
        <dbReference type="ARBA" id="ARBA00022723"/>
    </source>
</evidence>
<evidence type="ECO:0000259" key="6">
    <source>
        <dbReference type="SMART" id="SM00928"/>
    </source>
</evidence>
<dbReference type="GO" id="GO:0046872">
    <property type="term" value="F:metal ion binding"/>
    <property type="evidence" value="ECO:0007669"/>
    <property type="project" value="UniProtKB-KW"/>
</dbReference>
<dbReference type="InterPro" id="IPR011538">
    <property type="entry name" value="Nuo51_FMN-bd"/>
</dbReference>
<feature type="domain" description="NADH-ubiquinone oxidoreductase 51kDa subunit iron-sulphur binding" evidence="6">
    <location>
        <begin position="331"/>
        <end position="376"/>
    </location>
</feature>
<evidence type="ECO:0000313" key="8">
    <source>
        <dbReference type="Proteomes" id="UP000334019"/>
    </source>
</evidence>
<dbReference type="InterPro" id="IPR019575">
    <property type="entry name" value="Nuop51_4Fe4S-bd"/>
</dbReference>
<organism evidence="7 8">
    <name type="scientific">Actinomarinicola tropica</name>
    <dbReference type="NCBI Taxonomy" id="2789776"/>
    <lineage>
        <taxon>Bacteria</taxon>
        <taxon>Bacillati</taxon>
        <taxon>Actinomycetota</taxon>
        <taxon>Acidimicrobiia</taxon>
        <taxon>Acidimicrobiales</taxon>
        <taxon>Iamiaceae</taxon>
        <taxon>Actinomarinicola</taxon>
    </lineage>
</organism>
<dbReference type="Pfam" id="PF01512">
    <property type="entry name" value="Complex1_51K"/>
    <property type="match status" value="1"/>
</dbReference>
<dbReference type="EMBL" id="CP045851">
    <property type="protein sequence ID" value="QGG94889.1"/>
    <property type="molecule type" value="Genomic_DNA"/>
</dbReference>
<protein>
    <recommendedName>
        <fullName evidence="6">NADH-ubiquinone oxidoreductase 51kDa subunit iron-sulphur binding domain-containing protein</fullName>
    </recommendedName>
</protein>
<evidence type="ECO:0000256" key="2">
    <source>
        <dbReference type="ARBA" id="ARBA00022485"/>
    </source>
</evidence>
<evidence type="ECO:0000313" key="7">
    <source>
        <dbReference type="EMBL" id="QGG94889.1"/>
    </source>
</evidence>
<reference evidence="7 8" key="1">
    <citation type="submission" date="2019-11" db="EMBL/GenBank/DDBJ databases">
        <authorList>
            <person name="He Y."/>
        </authorList>
    </citation>
    <scope>NUCLEOTIDE SEQUENCE [LARGE SCALE GENOMIC DNA]</scope>
    <source>
        <strain evidence="7 8">SCSIO 58843</strain>
    </source>
</reference>
<keyword evidence="2" id="KW-0004">4Fe-4S</keyword>
<dbReference type="AlphaFoldDB" id="A0A5Q2RDB5"/>
<dbReference type="KEGG" id="atq:GH723_07075"/>
<dbReference type="SUPFAM" id="SSF142019">
    <property type="entry name" value="Nqo1 FMN-binding domain-like"/>
    <property type="match status" value="1"/>
</dbReference>
<dbReference type="SMART" id="SM00928">
    <property type="entry name" value="NADH_4Fe-4S"/>
    <property type="match status" value="1"/>
</dbReference>
<dbReference type="Proteomes" id="UP000334019">
    <property type="component" value="Chromosome"/>
</dbReference>
<sequence length="461" mass="49075">MTFLLPHEPITSIDAYLATEVGGRGIERARELGPEATIEEITRSGLRGRGGGGFPTGRKWAGIAGRPGGRAYLVCNGAEGEPGTFKDRALLRANPYQFVEGAIVAAHAIGAEEVYVGLKASFVREREAVTRAIQEMQEAGLCTDCTVTVVAGPDEYLFGEEKAMLEVIEGKPPLPRWFPPYEHGLFATSPQLGWEATPQPGGTDGEPNPTLVNNVETLSNVPHILARGVDWFRSMGTPDSPGTIVTTVVGDVVAPDVGEVELGTPLSAVIDAVGSGMSAGRSVKAVFSGVANRVVTAAHLDVPVSYEGFAAIGSGMGSAGFIVYDDRACMVDAAYRFSRFLSVESCGQCPPCKLGSSAITLHLQRLETGGGDESDLAGIARWLQKVTDGNRCFLAVEEQQVVESVLRAFPEEFDAHAAHGGCPHPSEGLVPMPKIVDLADGVATYDETFWRKRPDWTYDPE</sequence>
<gene>
    <name evidence="7" type="ORF">GH723_07075</name>
</gene>
<dbReference type="Gene3D" id="3.10.20.600">
    <property type="match status" value="1"/>
</dbReference>
<name>A0A5Q2RDB5_9ACTN</name>
<comment type="similarity">
    <text evidence="1">Belongs to the complex I 51 kDa subunit family.</text>
</comment>
<keyword evidence="3" id="KW-0479">Metal-binding</keyword>
<proteinExistence type="inferred from homology"/>
<dbReference type="InterPro" id="IPR037207">
    <property type="entry name" value="Nuop51_4Fe4S-bd_sf"/>
</dbReference>
<dbReference type="SUPFAM" id="SSF142984">
    <property type="entry name" value="Nqo1 middle domain-like"/>
    <property type="match status" value="1"/>
</dbReference>
<evidence type="ECO:0000256" key="1">
    <source>
        <dbReference type="ARBA" id="ARBA00007523"/>
    </source>
</evidence>
<dbReference type="InterPro" id="IPR037225">
    <property type="entry name" value="Nuo51_FMN-bd_sf"/>
</dbReference>
<dbReference type="SUPFAM" id="SSF140490">
    <property type="entry name" value="Nqo1C-terminal domain-like"/>
    <property type="match status" value="1"/>
</dbReference>
<accession>A0A5Q2RDB5</accession>
<dbReference type="PANTHER" id="PTHR43578:SF3">
    <property type="entry name" value="NADH-QUINONE OXIDOREDUCTASE SUBUNIT F"/>
    <property type="match status" value="1"/>
</dbReference>
<dbReference type="RefSeq" id="WP_153758997.1">
    <property type="nucleotide sequence ID" value="NZ_CP045851.1"/>
</dbReference>
<dbReference type="Gene3D" id="3.40.50.11540">
    <property type="entry name" value="NADH-ubiquinone oxidoreductase 51kDa subunit"/>
    <property type="match status" value="1"/>
</dbReference>
<evidence type="ECO:0000256" key="5">
    <source>
        <dbReference type="ARBA" id="ARBA00023014"/>
    </source>
</evidence>
<dbReference type="Gene3D" id="1.20.1440.230">
    <property type="entry name" value="NADH-ubiquinone oxidoreductase 51kDa subunit, iron-sulphur binding domain"/>
    <property type="match status" value="1"/>
</dbReference>
<keyword evidence="8" id="KW-1185">Reference proteome</keyword>
<dbReference type="GO" id="GO:0051539">
    <property type="term" value="F:4 iron, 4 sulfur cluster binding"/>
    <property type="evidence" value="ECO:0007669"/>
    <property type="project" value="UniProtKB-KW"/>
</dbReference>
<dbReference type="PANTHER" id="PTHR43578">
    <property type="entry name" value="NADH-QUINONE OXIDOREDUCTASE SUBUNIT F"/>
    <property type="match status" value="1"/>
</dbReference>
<keyword evidence="4" id="KW-0408">Iron</keyword>